<dbReference type="Proteomes" id="UP000032352">
    <property type="component" value="Chromosome"/>
</dbReference>
<dbReference type="EMBL" id="CP059733">
    <property type="protein sequence ID" value="WDE05780.1"/>
    <property type="molecule type" value="Genomic_DNA"/>
</dbReference>
<gene>
    <name evidence="1" type="ORF">SG34_002250</name>
</gene>
<reference evidence="1 2" key="1">
    <citation type="journal article" date="2015" name="Genome Announc.">
        <title>Draft Genome Sequences of Marine Isolates of Thalassomonas viridans and Thalassomonas actiniarum.</title>
        <authorList>
            <person name="Olonade I."/>
            <person name="van Zyl L.J."/>
            <person name="Trindade M."/>
        </authorList>
    </citation>
    <scope>NUCLEOTIDE SEQUENCE [LARGE SCALE GENOMIC DNA]</scope>
    <source>
        <strain evidence="1 2">XOM25</strain>
    </source>
</reference>
<evidence type="ECO:0000313" key="2">
    <source>
        <dbReference type="Proteomes" id="UP000032352"/>
    </source>
</evidence>
<protein>
    <submittedName>
        <fullName evidence="1">Uncharacterized protein</fullName>
    </submittedName>
</protein>
<reference evidence="1 2" key="2">
    <citation type="journal article" date="2022" name="Mar. Drugs">
        <title>Bioassay-Guided Fractionation Leads to the Detection of Cholic Acid Generated by the Rare Thalassomonas sp.</title>
        <authorList>
            <person name="Pheiffer F."/>
            <person name="Schneider Y.K."/>
            <person name="Hansen E.H."/>
            <person name="Andersen J.H."/>
            <person name="Isaksson J."/>
            <person name="Busche T."/>
            <person name="R C."/>
            <person name="Kalinowski J."/>
            <person name="Zyl L.V."/>
            <person name="Trindade M."/>
        </authorList>
    </citation>
    <scope>NUCLEOTIDE SEQUENCE [LARGE SCALE GENOMIC DNA]</scope>
    <source>
        <strain evidence="1 2">XOM25</strain>
    </source>
</reference>
<dbReference type="KEGG" id="tvd:SG34_002250"/>
<organism evidence="1 2">
    <name type="scientific">Thalassomonas viridans</name>
    <dbReference type="NCBI Taxonomy" id="137584"/>
    <lineage>
        <taxon>Bacteria</taxon>
        <taxon>Pseudomonadati</taxon>
        <taxon>Pseudomonadota</taxon>
        <taxon>Gammaproteobacteria</taxon>
        <taxon>Alteromonadales</taxon>
        <taxon>Colwelliaceae</taxon>
        <taxon>Thalassomonas</taxon>
    </lineage>
</organism>
<keyword evidence="2" id="KW-1185">Reference proteome</keyword>
<evidence type="ECO:0000313" key="1">
    <source>
        <dbReference type="EMBL" id="WDE05780.1"/>
    </source>
</evidence>
<dbReference type="RefSeq" id="WP_044836688.1">
    <property type="nucleotide sequence ID" value="NZ_CP059733.1"/>
</dbReference>
<dbReference type="AlphaFoldDB" id="A0AAE9Z486"/>
<accession>A0AAE9Z486</accession>
<sequence length="368" mass="41280">MPIFSTKSTEQRLTDTAAYIDQRNPQAGSKVFQWGINATTHEMRRIGEKMHIGNSGTSTERRYRRAIIMMRAGVMRHEIRKVVSEVSAINSGQLQTRFSQVLLQCAAYVPPPIPTALDIMASEKDAKVELEQARRLKPLLRGIQNSRRNLPHEIYAPYHDTQDGATHHTIEYIRYNLTADLYKKAISHGKSLASLDGGGELFIVGHGHLGRGIGSHNGKLGATELARQLRADGLDRNPGQPIVIYLFSCWGATHARRAWGGLGKREPYARRFARALNEQGFRNHKVVGFAGSVISENLTQDYIHKPDVTNSGNISLGMDGMYNIYEVRNGNFNRTHGEDWTTKAKPNSHSFKFWKGWSNFTVRKRGGG</sequence>
<proteinExistence type="predicted"/>
<name>A0AAE9Z486_9GAMM</name>